<gene>
    <name evidence="3" type="ORF">DSOL_0347</name>
</gene>
<comment type="similarity">
    <text evidence="1">Belongs to the GSP E family.</text>
</comment>
<organism evidence="3 4">
    <name type="scientific">Desulfosporosinus metallidurans</name>
    <dbReference type="NCBI Taxonomy" id="1888891"/>
    <lineage>
        <taxon>Bacteria</taxon>
        <taxon>Bacillati</taxon>
        <taxon>Bacillota</taxon>
        <taxon>Clostridia</taxon>
        <taxon>Eubacteriales</taxon>
        <taxon>Desulfitobacteriaceae</taxon>
        <taxon>Desulfosporosinus</taxon>
    </lineage>
</organism>
<accession>A0A1Q8R214</accession>
<dbReference type="InterPro" id="IPR027417">
    <property type="entry name" value="P-loop_NTPase"/>
</dbReference>
<dbReference type="FunFam" id="3.40.50.300:FF:000521">
    <property type="entry name" value="Type II secretion system protein E"/>
    <property type="match status" value="1"/>
</dbReference>
<evidence type="ECO:0000313" key="3">
    <source>
        <dbReference type="EMBL" id="OLN33637.1"/>
    </source>
</evidence>
<dbReference type="Gene3D" id="3.30.450.380">
    <property type="match status" value="1"/>
</dbReference>
<evidence type="ECO:0000256" key="1">
    <source>
        <dbReference type="ARBA" id="ARBA00006611"/>
    </source>
</evidence>
<name>A0A1Q8R214_9FIRM</name>
<dbReference type="AlphaFoldDB" id="A0A1Q8R214"/>
<sequence>MSLLKRLEKEKIQLHEEPTNESRTVRSIPQNDPWREFKGSVHHEVIQALDKINTQNLTSVILHPIVEQTLDERADIMGLIPPRTERERLIQEVMDEILGFGPIEQLLQDPTVNEIMVNGPHQVYVERKGKLELVGVTFYDDAHVLHIIEKIVAPLGRRIDESQPMVDARLPDGSRVNAIVPPLALNGPILTIRKFAKIPFTMDNLVSFGTLTTEMAEFIDACVKARLNVIVSGGTGSGKTTTLGVISAYIPEDERIITIEDAAELQLRQTHVVTLETRPANIEGKGAVMIRDLVRNALRMRPERIIVGEVRSGEALDMLQAMNTGHDGSLTTGHANTPRDMLSRLETMVLMAGMDLPVRAIREQISSALDVIVQQSRLRDGSRKITHITEVLGMEGEVIVLQDIFRFEQIGIDKQGKVQGHYRATGIRPHFMDKLISAGQILPDDLFSNKY</sequence>
<dbReference type="InterPro" id="IPR001482">
    <property type="entry name" value="T2SS/T4SS_dom"/>
</dbReference>
<dbReference type="Gene3D" id="3.40.50.300">
    <property type="entry name" value="P-loop containing nucleotide triphosphate hydrolases"/>
    <property type="match status" value="1"/>
</dbReference>
<dbReference type="RefSeq" id="WP_075363171.1">
    <property type="nucleotide sequence ID" value="NZ_MLBF01000002.1"/>
</dbReference>
<proteinExistence type="inferred from homology"/>
<dbReference type="Pfam" id="PF00437">
    <property type="entry name" value="T2SSE"/>
    <property type="match status" value="1"/>
</dbReference>
<dbReference type="Proteomes" id="UP000186102">
    <property type="component" value="Unassembled WGS sequence"/>
</dbReference>
<dbReference type="STRING" id="1888891.DSOL_0347"/>
<dbReference type="EMBL" id="MLBF01000002">
    <property type="protein sequence ID" value="OLN33637.1"/>
    <property type="molecule type" value="Genomic_DNA"/>
</dbReference>
<dbReference type="PANTHER" id="PTHR30486">
    <property type="entry name" value="TWITCHING MOTILITY PROTEIN PILT"/>
    <property type="match status" value="1"/>
</dbReference>
<comment type="caution">
    <text evidence="3">The sequence shown here is derived from an EMBL/GenBank/DDBJ whole genome shotgun (WGS) entry which is preliminary data.</text>
</comment>
<dbReference type="OrthoDB" id="9810761at2"/>
<evidence type="ECO:0000313" key="4">
    <source>
        <dbReference type="Proteomes" id="UP000186102"/>
    </source>
</evidence>
<reference evidence="3 4" key="1">
    <citation type="submission" date="2016-09" db="EMBL/GenBank/DDBJ databases">
        <title>Complete genome of Desulfosporosinus sp. OL.</title>
        <authorList>
            <person name="Mardanov A."/>
            <person name="Beletsky A."/>
            <person name="Panova A."/>
            <person name="Karnachuk O."/>
            <person name="Ravin N."/>
        </authorList>
    </citation>
    <scope>NUCLEOTIDE SEQUENCE [LARGE SCALE GENOMIC DNA]</scope>
    <source>
        <strain evidence="3 4">OL</strain>
    </source>
</reference>
<feature type="domain" description="Bacterial type II secretion system protein E" evidence="2">
    <location>
        <begin position="99"/>
        <end position="378"/>
    </location>
</feature>
<dbReference type="CDD" id="cd01130">
    <property type="entry name" value="VirB11-like_ATPase"/>
    <property type="match status" value="1"/>
</dbReference>
<protein>
    <submittedName>
        <fullName evidence="3">Type II/IV secretion system ATP hydrolase TadA/VirB11/CpaF, TadA subfamily</fullName>
    </submittedName>
</protein>
<dbReference type="InterPro" id="IPR050921">
    <property type="entry name" value="T4SS_GSP_E_ATPase"/>
</dbReference>
<evidence type="ECO:0000259" key="2">
    <source>
        <dbReference type="Pfam" id="PF00437"/>
    </source>
</evidence>
<dbReference type="SUPFAM" id="SSF52540">
    <property type="entry name" value="P-loop containing nucleoside triphosphate hydrolases"/>
    <property type="match status" value="1"/>
</dbReference>
<keyword evidence="3" id="KW-0378">Hydrolase</keyword>
<dbReference type="GO" id="GO:0016887">
    <property type="term" value="F:ATP hydrolysis activity"/>
    <property type="evidence" value="ECO:0007669"/>
    <property type="project" value="InterPro"/>
</dbReference>
<dbReference type="PANTHER" id="PTHR30486:SF15">
    <property type="entry name" value="TYPE II_IV SECRETION SYSTEM ATPASE"/>
    <property type="match status" value="1"/>
</dbReference>
<keyword evidence="4" id="KW-1185">Reference proteome</keyword>